<dbReference type="Proteomes" id="UP001159042">
    <property type="component" value="Unassembled WGS sequence"/>
</dbReference>
<dbReference type="PANTHER" id="PTHR33936">
    <property type="entry name" value="PROTEIN CBG17840"/>
    <property type="match status" value="1"/>
</dbReference>
<dbReference type="AlphaFoldDB" id="A0AAV8VDH5"/>
<dbReference type="EMBL" id="JANEYG010000132">
    <property type="protein sequence ID" value="KAJ8912340.1"/>
    <property type="molecule type" value="Genomic_DNA"/>
</dbReference>
<dbReference type="InterPro" id="IPR052797">
    <property type="entry name" value="RegFact_GeneExpr_CellDeath"/>
</dbReference>
<evidence type="ECO:0000313" key="1">
    <source>
        <dbReference type="EMBL" id="KAJ8912340.1"/>
    </source>
</evidence>
<sequence length="188" mass="21678">KFRKKSPKTDRLSKCQGTNKINSACTSQIKVVISDNMCTAFYYKTHYGHDVELQHLRISSRDRATIAGKLASGVSISRILDDNRQNFSADKLQRIDLLTRKDIHNIKHSFNIDIIEGVRHSEDAISIDLFVEECKQLEMNPILFYKPQGEEDVILRNEDFVIIIMNISQETMLDSLVIILLQWTVHMV</sequence>
<evidence type="ECO:0000313" key="2">
    <source>
        <dbReference type="Proteomes" id="UP001159042"/>
    </source>
</evidence>
<proteinExistence type="predicted"/>
<organism evidence="1 2">
    <name type="scientific">Exocentrus adspersus</name>
    <dbReference type="NCBI Taxonomy" id="1586481"/>
    <lineage>
        <taxon>Eukaryota</taxon>
        <taxon>Metazoa</taxon>
        <taxon>Ecdysozoa</taxon>
        <taxon>Arthropoda</taxon>
        <taxon>Hexapoda</taxon>
        <taxon>Insecta</taxon>
        <taxon>Pterygota</taxon>
        <taxon>Neoptera</taxon>
        <taxon>Endopterygota</taxon>
        <taxon>Coleoptera</taxon>
        <taxon>Polyphaga</taxon>
        <taxon>Cucujiformia</taxon>
        <taxon>Chrysomeloidea</taxon>
        <taxon>Cerambycidae</taxon>
        <taxon>Lamiinae</taxon>
        <taxon>Acanthocinini</taxon>
        <taxon>Exocentrus</taxon>
    </lineage>
</organism>
<keyword evidence="2" id="KW-1185">Reference proteome</keyword>
<feature type="non-terminal residue" evidence="1">
    <location>
        <position position="1"/>
    </location>
</feature>
<comment type="caution">
    <text evidence="1">The sequence shown here is derived from an EMBL/GenBank/DDBJ whole genome shotgun (WGS) entry which is preliminary data.</text>
</comment>
<dbReference type="PANTHER" id="PTHR33936:SF24">
    <property type="entry name" value="C2H2-TYPE DOMAIN-CONTAINING PROTEIN"/>
    <property type="match status" value="1"/>
</dbReference>
<name>A0AAV8VDH5_9CUCU</name>
<gene>
    <name evidence="1" type="ORF">NQ315_014707</name>
</gene>
<reference evidence="1 2" key="1">
    <citation type="journal article" date="2023" name="Insect Mol. Biol.">
        <title>Genome sequencing provides insights into the evolution of gene families encoding plant cell wall-degrading enzymes in longhorned beetles.</title>
        <authorList>
            <person name="Shin N.R."/>
            <person name="Okamura Y."/>
            <person name="Kirsch R."/>
            <person name="Pauchet Y."/>
        </authorList>
    </citation>
    <scope>NUCLEOTIDE SEQUENCE [LARGE SCALE GENOMIC DNA]</scope>
    <source>
        <strain evidence="1">EAD_L_NR</strain>
    </source>
</reference>
<protein>
    <submittedName>
        <fullName evidence="1">Uncharacterized protein</fullName>
    </submittedName>
</protein>
<accession>A0AAV8VDH5</accession>